<dbReference type="RefSeq" id="WP_314296278.1">
    <property type="nucleotide sequence ID" value="NZ_CAURQL010000001.1"/>
</dbReference>
<accession>A0ABU5YB04</accession>
<name>A0ABU5YB04_9FLAO</name>
<evidence type="ECO:0000313" key="2">
    <source>
        <dbReference type="Proteomes" id="UP001324270"/>
    </source>
</evidence>
<evidence type="ECO:0000313" key="1">
    <source>
        <dbReference type="EMBL" id="MEB3040976.1"/>
    </source>
</evidence>
<dbReference type="Pfam" id="PF24689">
    <property type="entry name" value="TriTu"/>
    <property type="match status" value="1"/>
</dbReference>
<protein>
    <submittedName>
        <fullName evidence="1">Uncharacterized protein</fullName>
    </submittedName>
</protein>
<organism evidence="1 2">
    <name type="scientific">Capnocytophaga gingivalis</name>
    <dbReference type="NCBI Taxonomy" id="1017"/>
    <lineage>
        <taxon>Bacteria</taxon>
        <taxon>Pseudomonadati</taxon>
        <taxon>Bacteroidota</taxon>
        <taxon>Flavobacteriia</taxon>
        <taxon>Flavobacteriales</taxon>
        <taxon>Flavobacteriaceae</taxon>
        <taxon>Capnocytophaga</taxon>
    </lineage>
</organism>
<sequence>MIDFEPFIKEVLEKKIPEENIRYFGEHNEGIVVDFETETHLKRFTVWRDSQRCDYEALCIATDELSVYESKEFDNVRQLIGIFNRFYHTAYSEIDTFINELYDHYRARLIDREEIANIIKEDYCSKYKGDNYPYEKYLSLLWKEEYLNEKDIDLLDLCLFYQYIGEEIEVLGYWVTGHGGGTYEEFEATKGTLEVLKPKMQAFVNRCYERYEEVMQIYLEAPERFKTK</sequence>
<proteinExistence type="predicted"/>
<keyword evidence="2" id="KW-1185">Reference proteome</keyword>
<comment type="caution">
    <text evidence="1">The sequence shown here is derived from an EMBL/GenBank/DDBJ whole genome shotgun (WGS) entry which is preliminary data.</text>
</comment>
<reference evidence="1 2" key="1">
    <citation type="submission" date="2023-12" db="EMBL/GenBank/DDBJ databases">
        <title>Genomic sequences of Capnocytophaga and Parvimonas strains.</title>
        <authorList>
            <person name="Watt R.M."/>
            <person name="Wang M."/>
            <person name="Yang T."/>
            <person name="Tong W.M."/>
        </authorList>
    </citation>
    <scope>NUCLEOTIDE SEQUENCE [LARGE SCALE GENOMIC DNA]</scope>
    <source>
        <strain evidence="1 2">CCUG 13156</strain>
    </source>
</reference>
<gene>
    <name evidence="1" type="ORF">VJJ49_09795</name>
</gene>
<dbReference type="InterPro" id="IPR057062">
    <property type="entry name" value="TriTu"/>
</dbReference>
<dbReference type="EMBL" id="JAYKBV010000013">
    <property type="protein sequence ID" value="MEB3040976.1"/>
    <property type="molecule type" value="Genomic_DNA"/>
</dbReference>
<dbReference type="Proteomes" id="UP001324270">
    <property type="component" value="Unassembled WGS sequence"/>
</dbReference>